<feature type="domain" description="AB hydrolase-1" evidence="2">
    <location>
        <begin position="88"/>
        <end position="204"/>
    </location>
</feature>
<evidence type="ECO:0000256" key="1">
    <source>
        <dbReference type="SAM" id="MobiDB-lite"/>
    </source>
</evidence>
<organism evidence="3 4">
    <name type="scientific">Paenibacillus arenosi</name>
    <dbReference type="NCBI Taxonomy" id="2774142"/>
    <lineage>
        <taxon>Bacteria</taxon>
        <taxon>Bacillati</taxon>
        <taxon>Bacillota</taxon>
        <taxon>Bacilli</taxon>
        <taxon>Bacillales</taxon>
        <taxon>Paenibacillaceae</taxon>
        <taxon>Paenibacillus</taxon>
    </lineage>
</organism>
<dbReference type="InterPro" id="IPR000073">
    <property type="entry name" value="AB_hydrolase_1"/>
</dbReference>
<keyword evidence="4" id="KW-1185">Reference proteome</keyword>
<accession>A0ABR9B2H7</accession>
<dbReference type="Gene3D" id="3.40.50.1820">
    <property type="entry name" value="alpha/beta hydrolase"/>
    <property type="match status" value="1"/>
</dbReference>
<protein>
    <submittedName>
        <fullName evidence="3">Alpha/beta hydrolase</fullName>
    </submittedName>
</protein>
<dbReference type="GO" id="GO:0016787">
    <property type="term" value="F:hydrolase activity"/>
    <property type="evidence" value="ECO:0007669"/>
    <property type="project" value="UniProtKB-KW"/>
</dbReference>
<dbReference type="PANTHER" id="PTHR43358">
    <property type="entry name" value="ALPHA/BETA-HYDROLASE"/>
    <property type="match status" value="1"/>
</dbReference>
<dbReference type="RefSeq" id="WP_192026855.1">
    <property type="nucleotide sequence ID" value="NZ_JACYTN010000024.1"/>
</dbReference>
<keyword evidence="3" id="KW-0378">Hydrolase</keyword>
<gene>
    <name evidence="3" type="ORF">IFO66_20010</name>
</gene>
<evidence type="ECO:0000313" key="3">
    <source>
        <dbReference type="EMBL" id="MBD8500574.1"/>
    </source>
</evidence>
<dbReference type="Proteomes" id="UP000634529">
    <property type="component" value="Unassembled WGS sequence"/>
</dbReference>
<dbReference type="PANTHER" id="PTHR43358:SF4">
    <property type="entry name" value="ALPHA_BETA HYDROLASE FOLD-1 DOMAIN-CONTAINING PROTEIN"/>
    <property type="match status" value="1"/>
</dbReference>
<feature type="compositionally biased region" description="Basic and acidic residues" evidence="1">
    <location>
        <begin position="382"/>
        <end position="395"/>
    </location>
</feature>
<reference evidence="3 4" key="1">
    <citation type="submission" date="2020-09" db="EMBL/GenBank/DDBJ databases">
        <title>Paenibacillus sp. CAU 1523 isolated from sand of Haeundae Beach.</title>
        <authorList>
            <person name="Kim W."/>
        </authorList>
    </citation>
    <scope>NUCLEOTIDE SEQUENCE [LARGE SCALE GENOMIC DNA]</scope>
    <source>
        <strain evidence="3 4">CAU 1523</strain>
    </source>
</reference>
<feature type="region of interest" description="Disordered" evidence="1">
    <location>
        <begin position="382"/>
        <end position="404"/>
    </location>
</feature>
<evidence type="ECO:0000313" key="4">
    <source>
        <dbReference type="Proteomes" id="UP000634529"/>
    </source>
</evidence>
<comment type="caution">
    <text evidence="3">The sequence shown here is derived from an EMBL/GenBank/DDBJ whole genome shotgun (WGS) entry which is preliminary data.</text>
</comment>
<proteinExistence type="predicted"/>
<dbReference type="EMBL" id="JACYTN010000024">
    <property type="protein sequence ID" value="MBD8500574.1"/>
    <property type="molecule type" value="Genomic_DNA"/>
</dbReference>
<dbReference type="InterPro" id="IPR029058">
    <property type="entry name" value="AB_hydrolase_fold"/>
</dbReference>
<dbReference type="InterPro" id="IPR052920">
    <property type="entry name" value="DNA-binding_regulatory"/>
</dbReference>
<evidence type="ECO:0000259" key="2">
    <source>
        <dbReference type="Pfam" id="PF00561"/>
    </source>
</evidence>
<name>A0ABR9B2H7_9BACL</name>
<sequence>MLWLLLLSGLGAFVLLSLWCMPRIAVHQMTRMKRSSYDNCLDLLEEYRIFSRQQFNDLRKEEVRILSHDGLQLYGTYIELVPHSKRIMIFVHGYTGALPWSSQFVDMFAQVGFNALLIDQRSHGNSEGEYATFGHMEKYDVQAWVDWVVRRNGDDSIIGLHGQSLGGGTVLEYVAIHRPQVRFIVADCPYSDLTELIRHQVVTLNRAPAWPLMPLIDRLLKRKAAFEMNDVSPIRAIAQSKLPILFIHGAADIFVPTKMSEDLYAVKPEPKELLLVDKATHGVSHCREREVYQKAVIDFVTRYVGMPSPSPQAEADLVYSIGLNKCYSGVSVQIAERNESPSVATVQAADGLSESISVESVHSAGLAQFVGSVSATPVLSEREAVQGDENEKGEGETVLEPNFA</sequence>
<dbReference type="SUPFAM" id="SSF53474">
    <property type="entry name" value="alpha/beta-Hydrolases"/>
    <property type="match status" value="1"/>
</dbReference>
<dbReference type="Pfam" id="PF00561">
    <property type="entry name" value="Abhydrolase_1"/>
    <property type="match status" value="1"/>
</dbReference>